<evidence type="ECO:0000313" key="1">
    <source>
        <dbReference type="EMBL" id="SUV66266.1"/>
    </source>
</evidence>
<dbReference type="EMBL" id="UFTT01000002">
    <property type="protein sequence ID" value="SUV66266.1"/>
    <property type="molecule type" value="Genomic_DNA"/>
</dbReference>
<evidence type="ECO:0008006" key="3">
    <source>
        <dbReference type="Google" id="ProtNLM"/>
    </source>
</evidence>
<dbReference type="Gene3D" id="3.90.1300.10">
    <property type="entry name" value="Amidase signature (AS) domain"/>
    <property type="match status" value="1"/>
</dbReference>
<sequence>MTPAGLPDGIAGLRAQLAAGALDVAQALALQRQACEADGWHCVVALPDDAGEPPQASLPLAGVGLAHKDIFVLPGHVPECGARHPWPDAPVRAATVIRRLAAAGSRPLAALAARTRAIPCRAIRSTRTRRWAARPAARPWRWPRAFAMARWARTRRGR</sequence>
<reference evidence="1 2" key="1">
    <citation type="submission" date="2018-06" db="EMBL/GenBank/DDBJ databases">
        <authorList>
            <consortium name="Pathogen Informatics"/>
            <person name="Doyle S."/>
        </authorList>
    </citation>
    <scope>NUCLEOTIDE SEQUENCE [LARGE SCALE GENOMIC DNA]</scope>
    <source>
        <strain evidence="1 2">NCTC10911</strain>
    </source>
</reference>
<dbReference type="Proteomes" id="UP000255014">
    <property type="component" value="Unassembled WGS sequence"/>
</dbReference>
<gene>
    <name evidence="1" type="ORF">NCTC10911_03316</name>
</gene>
<organism evidence="1 2">
    <name type="scientific">Bordetella pertussis</name>
    <dbReference type="NCBI Taxonomy" id="520"/>
    <lineage>
        <taxon>Bacteria</taxon>
        <taxon>Pseudomonadati</taxon>
        <taxon>Pseudomonadota</taxon>
        <taxon>Betaproteobacteria</taxon>
        <taxon>Burkholderiales</taxon>
        <taxon>Alcaligenaceae</taxon>
        <taxon>Bordetella</taxon>
    </lineage>
</organism>
<proteinExistence type="predicted"/>
<dbReference type="InterPro" id="IPR036928">
    <property type="entry name" value="AS_sf"/>
</dbReference>
<dbReference type="RefSeq" id="WP_023853144.1">
    <property type="nucleotide sequence ID" value="NZ_AP024746.1"/>
</dbReference>
<accession>A0A381A6T6</accession>
<dbReference type="GeneID" id="75725338"/>
<dbReference type="SUPFAM" id="SSF75304">
    <property type="entry name" value="Amidase signature (AS) enzymes"/>
    <property type="match status" value="1"/>
</dbReference>
<evidence type="ECO:0000313" key="2">
    <source>
        <dbReference type="Proteomes" id="UP000255014"/>
    </source>
</evidence>
<dbReference type="AlphaFoldDB" id="A0A381A6T6"/>
<name>A0A381A6T6_BORPT</name>
<protein>
    <recommendedName>
        <fullName evidence="3">Amidase</fullName>
    </recommendedName>
</protein>